<dbReference type="EMBL" id="CADCTA010000077">
    <property type="protein sequence ID" value="CAA9249240.1"/>
    <property type="molecule type" value="Genomic_DNA"/>
</dbReference>
<feature type="compositionally biased region" description="Polar residues" evidence="1">
    <location>
        <begin position="59"/>
        <end position="69"/>
    </location>
</feature>
<feature type="compositionally biased region" description="Basic residues" evidence="1">
    <location>
        <begin position="1"/>
        <end position="27"/>
    </location>
</feature>
<organism evidence="2">
    <name type="scientific">uncultured Chthoniobacterales bacterium</name>
    <dbReference type="NCBI Taxonomy" id="1836801"/>
    <lineage>
        <taxon>Bacteria</taxon>
        <taxon>Pseudomonadati</taxon>
        <taxon>Verrucomicrobiota</taxon>
        <taxon>Spartobacteria</taxon>
        <taxon>Chthoniobacterales</taxon>
        <taxon>environmental samples</taxon>
    </lineage>
</organism>
<feature type="region of interest" description="Disordered" evidence="1">
    <location>
        <begin position="1"/>
        <end position="69"/>
    </location>
</feature>
<reference evidence="2" key="1">
    <citation type="submission" date="2020-02" db="EMBL/GenBank/DDBJ databases">
        <authorList>
            <person name="Meier V. D."/>
        </authorList>
    </citation>
    <scope>NUCLEOTIDE SEQUENCE</scope>
    <source>
        <strain evidence="2">AVDCRST_MAG42</strain>
    </source>
</reference>
<sequence length="69" mass="7804">WIPTPARKKRRSARIARRFSTSRRRRSNGGPDASARRRRKPSWQSGAGSRNPRAGILNSRCSPSSTTRN</sequence>
<evidence type="ECO:0000256" key="1">
    <source>
        <dbReference type="SAM" id="MobiDB-lite"/>
    </source>
</evidence>
<feature type="non-terminal residue" evidence="2">
    <location>
        <position position="1"/>
    </location>
</feature>
<protein>
    <submittedName>
        <fullName evidence="2">Uncharacterized protein</fullName>
    </submittedName>
</protein>
<evidence type="ECO:0000313" key="2">
    <source>
        <dbReference type="EMBL" id="CAA9249240.1"/>
    </source>
</evidence>
<proteinExistence type="predicted"/>
<dbReference type="AlphaFoldDB" id="A0A6J4IFK2"/>
<gene>
    <name evidence="2" type="ORF">AVDCRST_MAG42-2452</name>
</gene>
<accession>A0A6J4IFK2</accession>
<feature type="non-terminal residue" evidence="2">
    <location>
        <position position="69"/>
    </location>
</feature>
<name>A0A6J4IFK2_9BACT</name>